<comment type="caution">
    <text evidence="2">The sequence shown here is derived from an EMBL/GenBank/DDBJ whole genome shotgun (WGS) entry which is preliminary data.</text>
</comment>
<evidence type="ECO:0000313" key="3">
    <source>
        <dbReference type="Proteomes" id="UP001139410"/>
    </source>
</evidence>
<dbReference type="InterPro" id="IPR015947">
    <property type="entry name" value="PUA-like_sf"/>
</dbReference>
<dbReference type="PANTHER" id="PTHR46732:SF8">
    <property type="entry name" value="ATP-DEPENDENT PROTEASE LA (LON) DOMAIN PROTEIN"/>
    <property type="match status" value="1"/>
</dbReference>
<keyword evidence="3" id="KW-1185">Reference proteome</keyword>
<evidence type="ECO:0000259" key="1">
    <source>
        <dbReference type="PROSITE" id="PS51787"/>
    </source>
</evidence>
<reference evidence="2" key="1">
    <citation type="submission" date="2022-01" db="EMBL/GenBank/DDBJ databases">
        <authorList>
            <person name="Jo J.-H."/>
            <person name="Im W.-T."/>
        </authorList>
    </citation>
    <scope>NUCLEOTIDE SEQUENCE</scope>
    <source>
        <strain evidence="2">G124</strain>
    </source>
</reference>
<dbReference type="Pfam" id="PF02190">
    <property type="entry name" value="LON_substr_bdg"/>
    <property type="match status" value="1"/>
</dbReference>
<sequence>MGTKPARIPLFPLAGAILLPRSQLPLHIFEPRYREMVRDALAGPGRIGMIQPIPTLGDGDSSQPEPVPLFHAGCLGEIVAVEELDDGRFNIVLHGSNRFRLIAERDLGTAYRQADVDLAAFDDSEPPPLALAQRADVEREAKRFGDALGLAVDWSAVGQLDDEMLVNAIAQVAPFDAGAKQALLEEPTLAGRADLVVQLMQFQRLAPGGADVGQTLQ</sequence>
<dbReference type="PANTHER" id="PTHR46732">
    <property type="entry name" value="ATP-DEPENDENT PROTEASE LA (LON) DOMAIN PROTEIN"/>
    <property type="match status" value="1"/>
</dbReference>
<name>A0A9X1TYC2_9SPHN</name>
<dbReference type="PROSITE" id="PS51787">
    <property type="entry name" value="LON_N"/>
    <property type="match status" value="1"/>
</dbReference>
<dbReference type="InterPro" id="IPR003111">
    <property type="entry name" value="Lon_prtase_N"/>
</dbReference>
<dbReference type="Proteomes" id="UP001139410">
    <property type="component" value="Unassembled WGS sequence"/>
</dbReference>
<dbReference type="Gene3D" id="2.30.130.40">
    <property type="entry name" value="LON domain-like"/>
    <property type="match status" value="1"/>
</dbReference>
<dbReference type="InterPro" id="IPR046336">
    <property type="entry name" value="Lon_prtase_N_sf"/>
</dbReference>
<proteinExistence type="predicted"/>
<dbReference type="EMBL" id="JAKFGM010000002">
    <property type="protein sequence ID" value="MCF2514988.1"/>
    <property type="molecule type" value="Genomic_DNA"/>
</dbReference>
<dbReference type="SMART" id="SM00464">
    <property type="entry name" value="LON"/>
    <property type="match status" value="1"/>
</dbReference>
<protein>
    <submittedName>
        <fullName evidence="2">LON peptidase substrate-binding domain-containing protein</fullName>
    </submittedName>
</protein>
<accession>A0A9X1TYC2</accession>
<organism evidence="2 3">
    <name type="scientific">Sphingomonas cremea</name>
    <dbReference type="NCBI Taxonomy" id="2904799"/>
    <lineage>
        <taxon>Bacteria</taxon>
        <taxon>Pseudomonadati</taxon>
        <taxon>Pseudomonadota</taxon>
        <taxon>Alphaproteobacteria</taxon>
        <taxon>Sphingomonadales</taxon>
        <taxon>Sphingomonadaceae</taxon>
        <taxon>Sphingomonas</taxon>
    </lineage>
</organism>
<feature type="domain" description="Lon N-terminal" evidence="1">
    <location>
        <begin position="8"/>
        <end position="204"/>
    </location>
</feature>
<gene>
    <name evidence="2" type="ORF">LVY65_07900</name>
</gene>
<dbReference type="AlphaFoldDB" id="A0A9X1TYC2"/>
<evidence type="ECO:0000313" key="2">
    <source>
        <dbReference type="EMBL" id="MCF2514988.1"/>
    </source>
</evidence>
<dbReference type="SUPFAM" id="SSF88697">
    <property type="entry name" value="PUA domain-like"/>
    <property type="match status" value="1"/>
</dbReference>